<dbReference type="NCBIfam" id="NF037970">
    <property type="entry name" value="vanZ_1"/>
    <property type="match status" value="1"/>
</dbReference>
<evidence type="ECO:0000313" key="3">
    <source>
        <dbReference type="EMBL" id="QDQ42563.1"/>
    </source>
</evidence>
<dbReference type="EMBL" id="CP037899">
    <property type="protein sequence ID" value="QDQ42563.1"/>
    <property type="molecule type" value="Genomic_DNA"/>
</dbReference>
<evidence type="ECO:0000256" key="1">
    <source>
        <dbReference type="SAM" id="Phobius"/>
    </source>
</evidence>
<keyword evidence="1" id="KW-0472">Membrane</keyword>
<organism evidence="3 4">
    <name type="scientific">Methylacidiphilum kamchatkense Kam1</name>
    <dbReference type="NCBI Taxonomy" id="1202785"/>
    <lineage>
        <taxon>Bacteria</taxon>
        <taxon>Pseudomonadati</taxon>
        <taxon>Verrucomicrobiota</taxon>
        <taxon>Methylacidiphilae</taxon>
        <taxon>Methylacidiphilales</taxon>
        <taxon>Methylacidiphilaceae</taxon>
        <taxon>Methylacidiphilum (ex Ratnadevi et al. 2023)</taxon>
    </lineage>
</organism>
<dbReference type="KEGG" id="mkc:kam1_1338"/>
<dbReference type="Pfam" id="PF04892">
    <property type="entry name" value="VanZ"/>
    <property type="match status" value="1"/>
</dbReference>
<dbReference type="RefSeq" id="WP_079254220.1">
    <property type="nucleotide sequence ID" value="NZ_CP037899.1"/>
</dbReference>
<evidence type="ECO:0000313" key="4">
    <source>
        <dbReference type="Proteomes" id="UP000315925"/>
    </source>
</evidence>
<feature type="domain" description="VanZ-like" evidence="2">
    <location>
        <begin position="66"/>
        <end position="163"/>
    </location>
</feature>
<dbReference type="PANTHER" id="PTHR28008:SF1">
    <property type="entry name" value="DOMAIN PROTEIN, PUTATIVE (AFU_ORTHOLOGUE AFUA_3G10980)-RELATED"/>
    <property type="match status" value="1"/>
</dbReference>
<dbReference type="PANTHER" id="PTHR28008">
    <property type="entry name" value="DOMAIN PROTEIN, PUTATIVE (AFU_ORTHOLOGUE AFUA_3G10980)-RELATED"/>
    <property type="match status" value="1"/>
</dbReference>
<feature type="transmembrane region" description="Helical" evidence="1">
    <location>
        <begin position="66"/>
        <end position="90"/>
    </location>
</feature>
<feature type="transmembrane region" description="Helical" evidence="1">
    <location>
        <begin position="34"/>
        <end position="54"/>
    </location>
</feature>
<accession>A0A516TMU6</accession>
<dbReference type="Proteomes" id="UP000315925">
    <property type="component" value="Chromosome"/>
</dbReference>
<evidence type="ECO:0000259" key="2">
    <source>
        <dbReference type="Pfam" id="PF04892"/>
    </source>
</evidence>
<dbReference type="STRING" id="1202785.A946_01830"/>
<feature type="transmembrane region" description="Helical" evidence="1">
    <location>
        <begin position="102"/>
        <end position="129"/>
    </location>
</feature>
<dbReference type="AlphaFoldDB" id="A0A516TMU6"/>
<gene>
    <name evidence="3" type="ORF">kam1_1338</name>
</gene>
<dbReference type="InterPro" id="IPR006976">
    <property type="entry name" value="VanZ-like"/>
</dbReference>
<sequence length="191" mass="22115">MPLADSKRTRDWIFVLEPQTRKLRCLSAIENHKLFSINFLFFLFSIRFQGYVYNHSFNMHRKIGKWVLAFLYCDLILAFSSLPGSTLSVITKNVSDKILHFFAYSILGWLFCQASMKLLYGIALAALFGMIDENYQRLIPGRQCDFYDWLADCLGATAGAILSVGMLRLSQAKKKMNHFSDYKNIKLKRNK</sequence>
<dbReference type="OrthoDB" id="291892at2"/>
<feature type="transmembrane region" description="Helical" evidence="1">
    <location>
        <begin position="149"/>
        <end position="169"/>
    </location>
</feature>
<reference evidence="4" key="1">
    <citation type="submission" date="2019-03" db="EMBL/GenBank/DDBJ databases">
        <title>Complete genome of Methylacidiphilum kamchatkense Kam1.</title>
        <authorList>
            <person name="Kruse T."/>
            <person name="Murarilal Ratnadevi C."/>
            <person name="Erikstad H.-A."/>
            <person name="Birkeland N.-K."/>
        </authorList>
    </citation>
    <scope>NUCLEOTIDE SEQUENCE [LARGE SCALE GENOMIC DNA]</scope>
    <source>
        <strain evidence="4">kam1</strain>
    </source>
</reference>
<keyword evidence="1" id="KW-1133">Transmembrane helix</keyword>
<keyword evidence="1" id="KW-0812">Transmembrane</keyword>
<proteinExistence type="predicted"/>
<protein>
    <submittedName>
        <fullName evidence="3">VanZ family protein</fullName>
    </submittedName>
</protein>
<name>A0A516TMU6_9BACT</name>